<evidence type="ECO:0000256" key="6">
    <source>
        <dbReference type="SAM" id="MobiDB-lite"/>
    </source>
</evidence>
<evidence type="ECO:0000256" key="1">
    <source>
        <dbReference type="ARBA" id="ARBA00004613"/>
    </source>
</evidence>
<dbReference type="Gene3D" id="2.20.100.10">
    <property type="entry name" value="Thrombospondin type-1 (TSP1) repeat"/>
    <property type="match status" value="7"/>
</dbReference>
<feature type="compositionally biased region" description="Polar residues" evidence="6">
    <location>
        <begin position="269"/>
        <end position="278"/>
    </location>
</feature>
<protein>
    <submittedName>
        <fullName evidence="8">ADAM metallopeptidase with thrombospondin type 1 motif, 9</fullName>
    </submittedName>
</protein>
<dbReference type="InterPro" id="IPR012314">
    <property type="entry name" value="Pept_M12B_GON-ADAMTSs"/>
</dbReference>
<dbReference type="FunFam" id="2.20.100.10:FF:000005">
    <property type="entry name" value="ADAM metallopeptidase with thrombospondin type 1 motif 9"/>
    <property type="match status" value="6"/>
</dbReference>
<evidence type="ECO:0000259" key="7">
    <source>
        <dbReference type="PROSITE" id="PS51046"/>
    </source>
</evidence>
<dbReference type="GO" id="GO:0031012">
    <property type="term" value="C:extracellular matrix"/>
    <property type="evidence" value="ECO:0007669"/>
    <property type="project" value="TreeGrafter"/>
</dbReference>
<dbReference type="Pfam" id="PF08685">
    <property type="entry name" value="GON"/>
    <property type="match status" value="1"/>
</dbReference>
<dbReference type="Proteomes" id="UP000694389">
    <property type="component" value="Unassembled WGS sequence"/>
</dbReference>
<dbReference type="PROSITE" id="PS50092">
    <property type="entry name" value="TSP1"/>
    <property type="match status" value="7"/>
</dbReference>
<dbReference type="AlphaFoldDB" id="A0A8P4KDZ9"/>
<evidence type="ECO:0000256" key="4">
    <source>
        <dbReference type="ARBA" id="ARBA00022729"/>
    </source>
</evidence>
<dbReference type="InterPro" id="IPR050439">
    <property type="entry name" value="ADAMTS_ADAMTS-like"/>
</dbReference>
<dbReference type="GO" id="GO:0006508">
    <property type="term" value="P:proteolysis"/>
    <property type="evidence" value="ECO:0007669"/>
    <property type="project" value="TreeGrafter"/>
</dbReference>
<organism evidence="8 9">
    <name type="scientific">Dicentrarchus labrax</name>
    <name type="common">European seabass</name>
    <name type="synonym">Morone labrax</name>
    <dbReference type="NCBI Taxonomy" id="13489"/>
    <lineage>
        <taxon>Eukaryota</taxon>
        <taxon>Metazoa</taxon>
        <taxon>Chordata</taxon>
        <taxon>Craniata</taxon>
        <taxon>Vertebrata</taxon>
        <taxon>Euteleostomi</taxon>
        <taxon>Actinopterygii</taxon>
        <taxon>Neopterygii</taxon>
        <taxon>Teleostei</taxon>
        <taxon>Neoteleostei</taxon>
        <taxon>Acanthomorphata</taxon>
        <taxon>Eupercaria</taxon>
        <taxon>Moronidae</taxon>
        <taxon>Dicentrarchus</taxon>
    </lineage>
</organism>
<dbReference type="SMART" id="SM00209">
    <property type="entry name" value="TSP1"/>
    <property type="match status" value="7"/>
</dbReference>
<dbReference type="InterPro" id="IPR000884">
    <property type="entry name" value="TSP1_rpt"/>
</dbReference>
<feature type="domain" description="GON" evidence="7">
    <location>
        <begin position="485"/>
        <end position="673"/>
    </location>
</feature>
<dbReference type="Pfam" id="PF19030">
    <property type="entry name" value="TSP1_ADAMTS"/>
    <property type="match status" value="7"/>
</dbReference>
<dbReference type="InterPro" id="IPR036383">
    <property type="entry name" value="TSP1_rpt_sf"/>
</dbReference>
<keyword evidence="5" id="KW-0677">Repeat</keyword>
<feature type="compositionally biased region" description="Polar residues" evidence="6">
    <location>
        <begin position="105"/>
        <end position="122"/>
    </location>
</feature>
<keyword evidence="9" id="KW-1185">Reference proteome</keyword>
<accession>A0A8P4KDZ9</accession>
<evidence type="ECO:0000256" key="2">
    <source>
        <dbReference type="ARBA" id="ARBA00022525"/>
    </source>
</evidence>
<name>A0A8P4KDZ9_DICLA</name>
<dbReference type="SUPFAM" id="SSF82895">
    <property type="entry name" value="TSP-1 type 1 repeat"/>
    <property type="match status" value="7"/>
</dbReference>
<dbReference type="GO" id="GO:0030198">
    <property type="term" value="P:extracellular matrix organization"/>
    <property type="evidence" value="ECO:0007669"/>
    <property type="project" value="TreeGrafter"/>
</dbReference>
<gene>
    <name evidence="8" type="primary">LOC127371571</name>
</gene>
<keyword evidence="3" id="KW-0479">Metal-binding</keyword>
<sequence length="673" mass="74670">MRYVSCRDNQGGVADESACAHLPKPPAREVCSVVACGQWKVLEWTVCSVTCGQGKTTRQVLCVNFSDQEVNASECDPDDRPTTEQDCAMSQCPSRSSETRPFPSSPNASARNNLPRSQSHQWRTGPWGACSSTCAGGFQRRVVVCQDENGYPANSCEDRSRPSEQRSCESGPCPQWIYGSWGECTKPCGGGIKTRQVVCQRPNGERFNDLSCEIHDKPPDREQCNTQPCPSSPHWITDPWSSCSAACGRGFKSRKVSCVTGSGRPASEDNCQSLSPKPSKQRRCRGGRCPKWKTGNWGECSASCGDGVQRREVFCQVGDRRSPLESGCSQRSRPASSQSCRVADCPSRYRWREGDWQTCSKSCGAGHRQRALQCVDHNQQEVHEMYCVNQIRPPEIESCNMNACNFSLKRQYFTLQKDPSYCHPQVLFSHCHGSLPPLQCSVSCGDGVMERTVQCVAANGQESNKCSQDTMPEARKVCRNPSCHLPSSCQDVQSIKGPLPDSEHFLNIQGKALKVYCAGMQTETPQEYITLTTGERENFSEIFGFRLNDPTQCPTNGSRREDCDCRRDYTAAGITTFSKVRLDLSKMNIITTDWQFAFTREGKSVPFATAGDCYSAARCPQDIYIYIFLSSLLQTPWCFTSSFSLLLIANQTPKVSPLNHMGRASNVSEYIST</sequence>
<dbReference type="GO" id="GO:0004222">
    <property type="term" value="F:metalloendopeptidase activity"/>
    <property type="evidence" value="ECO:0007669"/>
    <property type="project" value="InterPro"/>
</dbReference>
<proteinExistence type="predicted"/>
<dbReference type="PANTHER" id="PTHR13723:SF278">
    <property type="entry name" value="ADAM METALLOPEPTIDASE WITH THROMBOSPONDIN TYPE 1 MOTIF A, ISOFORM B"/>
    <property type="match status" value="1"/>
</dbReference>
<dbReference type="PROSITE" id="PS51046">
    <property type="entry name" value="GON"/>
    <property type="match status" value="1"/>
</dbReference>
<evidence type="ECO:0000256" key="3">
    <source>
        <dbReference type="ARBA" id="ARBA00022723"/>
    </source>
</evidence>
<feature type="region of interest" description="Disordered" evidence="6">
    <location>
        <begin position="71"/>
        <end position="124"/>
    </location>
</feature>
<keyword evidence="2" id="KW-0964">Secreted</keyword>
<dbReference type="Ensembl" id="ENSDLAT00005085842.1">
    <property type="protein sequence ID" value="ENSDLAP00005073123.1"/>
    <property type="gene ID" value="ENSDLAG00005022620.2"/>
</dbReference>
<comment type="subcellular location">
    <subcellularLocation>
        <location evidence="1">Secreted</location>
    </subcellularLocation>
</comment>
<dbReference type="GeneTree" id="ENSGT00940000156409"/>
<reference evidence="8" key="1">
    <citation type="submission" date="2025-08" db="UniProtKB">
        <authorList>
            <consortium name="Ensembl"/>
        </authorList>
    </citation>
    <scope>IDENTIFICATION</scope>
</reference>
<keyword evidence="4" id="KW-0732">Signal</keyword>
<evidence type="ECO:0000313" key="8">
    <source>
        <dbReference type="Ensembl" id="ENSDLAP00005073123.1"/>
    </source>
</evidence>
<dbReference type="GO" id="GO:0008270">
    <property type="term" value="F:zinc ion binding"/>
    <property type="evidence" value="ECO:0007669"/>
    <property type="project" value="InterPro"/>
</dbReference>
<feature type="region of interest" description="Disordered" evidence="6">
    <location>
        <begin position="262"/>
        <end position="281"/>
    </location>
</feature>
<reference evidence="8" key="2">
    <citation type="submission" date="2025-09" db="UniProtKB">
        <authorList>
            <consortium name="Ensembl"/>
        </authorList>
    </citation>
    <scope>IDENTIFICATION</scope>
</reference>
<evidence type="ECO:0000313" key="9">
    <source>
        <dbReference type="Proteomes" id="UP000694389"/>
    </source>
</evidence>
<dbReference type="GO" id="GO:0005576">
    <property type="term" value="C:extracellular region"/>
    <property type="evidence" value="ECO:0007669"/>
    <property type="project" value="UniProtKB-SubCell"/>
</dbReference>
<dbReference type="PANTHER" id="PTHR13723">
    <property type="entry name" value="ADAMTS A DISINTEGRIN AND METALLOPROTEASE WITH THROMBOSPONDIN MOTIFS PROTEASE"/>
    <property type="match status" value="1"/>
</dbReference>
<evidence type="ECO:0000256" key="5">
    <source>
        <dbReference type="ARBA" id="ARBA00022737"/>
    </source>
</evidence>